<dbReference type="InterPro" id="IPR018060">
    <property type="entry name" value="HTH_AraC"/>
</dbReference>
<dbReference type="PROSITE" id="PS01124">
    <property type="entry name" value="HTH_ARAC_FAMILY_2"/>
    <property type="match status" value="1"/>
</dbReference>
<dbReference type="PANTHER" id="PTHR43280">
    <property type="entry name" value="ARAC-FAMILY TRANSCRIPTIONAL REGULATOR"/>
    <property type="match status" value="1"/>
</dbReference>
<reference evidence="5" key="2">
    <citation type="submission" date="2021-04" db="EMBL/GenBank/DDBJ databases">
        <authorList>
            <person name="Gilroy R."/>
        </authorList>
    </citation>
    <scope>NUCLEOTIDE SEQUENCE</scope>
    <source>
        <strain evidence="5">2189</strain>
    </source>
</reference>
<dbReference type="PRINTS" id="PR00032">
    <property type="entry name" value="HTHARAC"/>
</dbReference>
<dbReference type="SUPFAM" id="SSF46689">
    <property type="entry name" value="Homeodomain-like"/>
    <property type="match status" value="2"/>
</dbReference>
<evidence type="ECO:0000313" key="6">
    <source>
        <dbReference type="Proteomes" id="UP000886847"/>
    </source>
</evidence>
<organism evidence="5 6">
    <name type="scientific">Candidatus Borkfalkia faecavium</name>
    <dbReference type="NCBI Taxonomy" id="2838508"/>
    <lineage>
        <taxon>Bacteria</taxon>
        <taxon>Bacillati</taxon>
        <taxon>Bacillota</taxon>
        <taxon>Clostridia</taxon>
        <taxon>Christensenellales</taxon>
        <taxon>Christensenellaceae</taxon>
        <taxon>Candidatus Borkfalkia</taxon>
    </lineage>
</organism>
<evidence type="ECO:0000256" key="3">
    <source>
        <dbReference type="ARBA" id="ARBA00023163"/>
    </source>
</evidence>
<dbReference type="GO" id="GO:0043565">
    <property type="term" value="F:sequence-specific DNA binding"/>
    <property type="evidence" value="ECO:0007669"/>
    <property type="project" value="InterPro"/>
</dbReference>
<dbReference type="Pfam" id="PF12833">
    <property type="entry name" value="HTH_18"/>
    <property type="match status" value="1"/>
</dbReference>
<evidence type="ECO:0000256" key="2">
    <source>
        <dbReference type="ARBA" id="ARBA00023125"/>
    </source>
</evidence>
<keyword evidence="2" id="KW-0238">DNA-binding</keyword>
<evidence type="ECO:0000256" key="1">
    <source>
        <dbReference type="ARBA" id="ARBA00023015"/>
    </source>
</evidence>
<evidence type="ECO:0000313" key="5">
    <source>
        <dbReference type="EMBL" id="HIX51114.1"/>
    </source>
</evidence>
<dbReference type="AlphaFoldDB" id="A0A9D2AVX8"/>
<dbReference type="PANTHER" id="PTHR43280:SF2">
    <property type="entry name" value="HTH-TYPE TRANSCRIPTIONAL REGULATOR EXSA"/>
    <property type="match status" value="1"/>
</dbReference>
<evidence type="ECO:0000259" key="4">
    <source>
        <dbReference type="PROSITE" id="PS01124"/>
    </source>
</evidence>
<dbReference type="Proteomes" id="UP000886847">
    <property type="component" value="Unassembled WGS sequence"/>
</dbReference>
<dbReference type="SMART" id="SM00342">
    <property type="entry name" value="HTH_ARAC"/>
    <property type="match status" value="1"/>
</dbReference>
<dbReference type="EMBL" id="DXEW01000036">
    <property type="protein sequence ID" value="HIX51114.1"/>
    <property type="molecule type" value="Genomic_DNA"/>
</dbReference>
<sequence length="403" mass="45453">MENIDYRYLCTVIGNLAGIPVRIFRGGTQVFYHSVVALPKDPMCAYREQILAVRPHVGYFITPHFHYYGVVAGEAEGEELRIVIGPSIQIKSGDQALKELAFRCDVPAEETDEFIAGMKSLVPLPPDSMLQILCTVNYIMNGEKLGLGDIYIYDAEQRGLKRQRETEQARQDFDADIHGPQAVHNTLALEQTIVNFVRRGDTAALRQWTKAAPAVRPGVLAADQLRQMKNTFIVTATLVSRAAIRGGMDVEEALSLSDAYIQKCELLHEPERITNLQYHMVFDYTEQVEKLRAVESPSKLVLEVTAYIRRHLSEPVTTEQIAAALFLSRSRLSVKFKQETGQNLIDFILKEKTDEAKRLLRYTDKPAAAISAYLGFSSQSHFSRVFKKYAGCQPNEYRKRFGG</sequence>
<proteinExistence type="predicted"/>
<dbReference type="InterPro" id="IPR009057">
    <property type="entry name" value="Homeodomain-like_sf"/>
</dbReference>
<comment type="caution">
    <text evidence="5">The sequence shown here is derived from an EMBL/GenBank/DDBJ whole genome shotgun (WGS) entry which is preliminary data.</text>
</comment>
<keyword evidence="3" id="KW-0804">Transcription</keyword>
<gene>
    <name evidence="5" type="ORF">H9851_07540</name>
</gene>
<keyword evidence="1" id="KW-0805">Transcription regulation</keyword>
<reference evidence="5" key="1">
    <citation type="journal article" date="2021" name="PeerJ">
        <title>Extensive microbial diversity within the chicken gut microbiome revealed by metagenomics and culture.</title>
        <authorList>
            <person name="Gilroy R."/>
            <person name="Ravi A."/>
            <person name="Getino M."/>
            <person name="Pursley I."/>
            <person name="Horton D.L."/>
            <person name="Alikhan N.F."/>
            <person name="Baker D."/>
            <person name="Gharbi K."/>
            <person name="Hall N."/>
            <person name="Watson M."/>
            <person name="Adriaenssens E.M."/>
            <person name="Foster-Nyarko E."/>
            <person name="Jarju S."/>
            <person name="Secka A."/>
            <person name="Antonio M."/>
            <person name="Oren A."/>
            <person name="Chaudhuri R.R."/>
            <person name="La Ragione R."/>
            <person name="Hildebrand F."/>
            <person name="Pallen M.J."/>
        </authorList>
    </citation>
    <scope>NUCLEOTIDE SEQUENCE</scope>
    <source>
        <strain evidence="5">2189</strain>
    </source>
</reference>
<dbReference type="InterPro" id="IPR020449">
    <property type="entry name" value="Tscrpt_reg_AraC-type_HTH"/>
</dbReference>
<accession>A0A9D2AVX8</accession>
<feature type="domain" description="HTH araC/xylS-type" evidence="4">
    <location>
        <begin position="302"/>
        <end position="400"/>
    </location>
</feature>
<protein>
    <submittedName>
        <fullName evidence="5">Helix-turn-helix domain-containing protein</fullName>
    </submittedName>
</protein>
<name>A0A9D2AVX8_9FIRM</name>
<dbReference type="Gene3D" id="1.10.10.60">
    <property type="entry name" value="Homeodomain-like"/>
    <property type="match status" value="2"/>
</dbReference>
<dbReference type="GO" id="GO:0003700">
    <property type="term" value="F:DNA-binding transcription factor activity"/>
    <property type="evidence" value="ECO:0007669"/>
    <property type="project" value="InterPro"/>
</dbReference>